<protein>
    <submittedName>
        <fullName evidence="1">E4 23K</fullName>
    </submittedName>
</protein>
<name>A0A0M4LS58_9ADEN</name>
<gene>
    <name evidence="1" type="primary">E4 23K</name>
</gene>
<dbReference type="RefSeq" id="YP_009505708.1">
    <property type="nucleotide sequence ID" value="NC_038333.1"/>
</dbReference>
<evidence type="ECO:0000313" key="2">
    <source>
        <dbReference type="Proteomes" id="UP000232640"/>
    </source>
</evidence>
<reference evidence="1" key="1">
    <citation type="submission" date="2015-03" db="EMBL/GenBank/DDBJ databases">
        <title>Phylogenetic analysis of the first cetacean adenovirus genome suggests coevolution with the Cetartiodactyla.</title>
        <authorList>
            <person name="Standorf K."/>
            <person name="Cortes-Hinojosa G."/>
            <person name="Venn-Watson S."/>
            <person name="Rivera R."/>
            <person name="Archer L.L."/>
            <person name="Wellehan J.F.X. Jr."/>
        </authorList>
    </citation>
    <scope>NUCLEOTIDE SEQUENCE</scope>
    <source>
        <strain evidence="1">Tt11018</strain>
    </source>
</reference>
<organism evidence="1 2">
    <name type="scientific">bottlenose dolphin adenovirus 2</name>
    <dbReference type="NCBI Taxonomy" id="2849592"/>
    <lineage>
        <taxon>Viruses</taxon>
        <taxon>Varidnaviria</taxon>
        <taxon>Bamfordvirae</taxon>
        <taxon>Preplasmiviricota</taxon>
        <taxon>Polisuviricotina</taxon>
        <taxon>Pharingeaviricetes</taxon>
        <taxon>Rowavirales</taxon>
        <taxon>Adenoviridae</taxon>
        <taxon>Mastadenovirus</taxon>
        <taxon>Mastadenovirus delphinidae</taxon>
        <taxon>Dolphin mastadenovirus A</taxon>
    </lineage>
</organism>
<dbReference type="Proteomes" id="UP000232640">
    <property type="component" value="Segment"/>
</dbReference>
<evidence type="ECO:0000313" key="1">
    <source>
        <dbReference type="EMBL" id="ALE15317.1"/>
    </source>
</evidence>
<dbReference type="GeneID" id="37616603"/>
<dbReference type="EMBL" id="KR024710">
    <property type="protein sequence ID" value="ALE15317.1"/>
    <property type="molecule type" value="Genomic_DNA"/>
</dbReference>
<dbReference type="KEGG" id="vg:37616603"/>
<proteinExistence type="predicted"/>
<sequence length="201" mass="22970">MCIYTSAISCPSLRLLFAQEKTLTRSTAAHLSAVVGMPGFENIFSFPNNHNFLPINLYENNGEPSYANAPPIYATIENESDNQLFYPSFYFKPWNNDLVPMVDFKALEDRTFQPGDCLNVPIKAKLFVPRGWFLTMRLEENLRKRHFSGTIYDIEIREYFIDSFPITLSEEIIAPVTVTAGTPICTGVLHPWFFTDPQPDE</sequence>
<keyword evidence="2" id="KW-1185">Reference proteome</keyword>
<accession>A0A0M4LS58</accession>